<evidence type="ECO:0000313" key="2">
    <source>
        <dbReference type="EMBL" id="HGQ36698.1"/>
    </source>
</evidence>
<gene>
    <name evidence="2" type="ORF">ENU41_08525</name>
</gene>
<dbReference type="AlphaFoldDB" id="A0A832CC71"/>
<dbReference type="GO" id="GO:0009307">
    <property type="term" value="P:DNA restriction-modification system"/>
    <property type="evidence" value="ECO:0007669"/>
    <property type="project" value="InterPro"/>
</dbReference>
<name>A0A832CC71_9CREN</name>
<dbReference type="Pfam" id="PF04471">
    <property type="entry name" value="Mrr_cat"/>
    <property type="match status" value="1"/>
</dbReference>
<dbReference type="SUPFAM" id="SSF52980">
    <property type="entry name" value="Restriction endonuclease-like"/>
    <property type="match status" value="1"/>
</dbReference>
<reference evidence="2" key="1">
    <citation type="journal article" date="2020" name="mSystems">
        <title>Genome- and Community-Level Interaction Insights into Carbon Utilization and Element Cycling Functions of Hydrothermarchaeota in Hydrothermal Sediment.</title>
        <authorList>
            <person name="Zhou Z."/>
            <person name="Liu Y."/>
            <person name="Xu W."/>
            <person name="Pan J."/>
            <person name="Luo Z.H."/>
            <person name="Li M."/>
        </authorList>
    </citation>
    <scope>NUCLEOTIDE SEQUENCE</scope>
    <source>
        <strain evidence="2">SpSt-667</strain>
    </source>
</reference>
<proteinExistence type="predicted"/>
<evidence type="ECO:0000259" key="1">
    <source>
        <dbReference type="Pfam" id="PF04471"/>
    </source>
</evidence>
<dbReference type="GO" id="GO:0004519">
    <property type="term" value="F:endonuclease activity"/>
    <property type="evidence" value="ECO:0007669"/>
    <property type="project" value="InterPro"/>
</dbReference>
<protein>
    <recommendedName>
        <fullName evidence="1">Restriction endonuclease type IV Mrr domain-containing protein</fullName>
    </recommendedName>
</protein>
<dbReference type="InterPro" id="IPR007560">
    <property type="entry name" value="Restrct_endonuc_IV_Mrr"/>
</dbReference>
<sequence>MNYIDIYDFIEQLFKYRSINKYAISSVNVKDRNRLKSLIEWCIDNGVIEEDDDNIRLLKSVEFLTSLPHFDISPNRFNIYIEWHEFEQYVSQIFAELGWDVYMNYTHTKADRFQIDVIAMNDSLKLSLFVECKHWKRTSRLRANIDNVVGEHIKRIEKYLRNCEWVCTKVTKLRNIKYILPIVIVLLDLPIKVFKGIPIIPIYKLVDFVTNIDSYTDALDLVLYKNRCYSGS</sequence>
<dbReference type="GO" id="GO:0003677">
    <property type="term" value="F:DNA binding"/>
    <property type="evidence" value="ECO:0007669"/>
    <property type="project" value="InterPro"/>
</dbReference>
<feature type="domain" description="Restriction endonuclease type IV Mrr" evidence="1">
    <location>
        <begin position="81"/>
        <end position="138"/>
    </location>
</feature>
<dbReference type="EMBL" id="DTCK01000045">
    <property type="protein sequence ID" value="HGQ36698.1"/>
    <property type="molecule type" value="Genomic_DNA"/>
</dbReference>
<comment type="caution">
    <text evidence="2">The sequence shown here is derived from an EMBL/GenBank/DDBJ whole genome shotgun (WGS) entry which is preliminary data.</text>
</comment>
<dbReference type="InterPro" id="IPR011335">
    <property type="entry name" value="Restrct_endonuc-II-like"/>
</dbReference>
<accession>A0A832CC71</accession>
<organism evidence="2">
    <name type="scientific">Ignisphaera aggregans</name>
    <dbReference type="NCBI Taxonomy" id="334771"/>
    <lineage>
        <taxon>Archaea</taxon>
        <taxon>Thermoproteota</taxon>
        <taxon>Thermoprotei</taxon>
        <taxon>Desulfurococcales</taxon>
        <taxon>Desulfurococcaceae</taxon>
        <taxon>Ignisphaera</taxon>
    </lineage>
</organism>